<reference evidence="2 3" key="1">
    <citation type="submission" date="2020-01" db="EMBL/GenBank/DDBJ databases">
        <authorList>
            <person name="Peng S.Y."/>
            <person name="Li J."/>
            <person name="Wang M."/>
            <person name="Wang L."/>
            <person name="Wang C.Q."/>
            <person name="Wang J.R."/>
        </authorList>
    </citation>
    <scope>NUCLEOTIDE SEQUENCE [LARGE SCALE GENOMIC DNA]</scope>
    <source>
        <strain evidence="2 3">XCT-34</strain>
    </source>
</reference>
<feature type="signal peptide" evidence="1">
    <location>
        <begin position="1"/>
        <end position="17"/>
    </location>
</feature>
<dbReference type="PROSITE" id="PS51257">
    <property type="entry name" value="PROKAR_LIPOPROTEIN"/>
    <property type="match status" value="1"/>
</dbReference>
<accession>A0ABW9ZGZ7</accession>
<evidence type="ECO:0000256" key="1">
    <source>
        <dbReference type="SAM" id="SignalP"/>
    </source>
</evidence>
<evidence type="ECO:0008006" key="4">
    <source>
        <dbReference type="Google" id="ProtNLM"/>
    </source>
</evidence>
<gene>
    <name evidence="2" type="ORF">GWI71_10555</name>
</gene>
<dbReference type="EMBL" id="JAABLP010000002">
    <property type="protein sequence ID" value="NBN64120.1"/>
    <property type="molecule type" value="Genomic_DNA"/>
</dbReference>
<evidence type="ECO:0000313" key="2">
    <source>
        <dbReference type="EMBL" id="NBN64120.1"/>
    </source>
</evidence>
<dbReference type="Proteomes" id="UP000541347">
    <property type="component" value="Unassembled WGS sequence"/>
</dbReference>
<dbReference type="RefSeq" id="WP_161676057.1">
    <property type="nucleotide sequence ID" value="NZ_JAABLP010000002.1"/>
</dbReference>
<evidence type="ECO:0000313" key="3">
    <source>
        <dbReference type="Proteomes" id="UP000541347"/>
    </source>
</evidence>
<keyword evidence="3" id="KW-1185">Reference proteome</keyword>
<comment type="caution">
    <text evidence="2">The sequence shown here is derived from an EMBL/GenBank/DDBJ whole genome shotgun (WGS) entry which is preliminary data.</text>
</comment>
<feature type="chain" id="PRO_5045735256" description="Lipoprotein" evidence="1">
    <location>
        <begin position="18"/>
        <end position="64"/>
    </location>
</feature>
<proteinExistence type="predicted"/>
<sequence length="64" mass="6802">MKSMVWATLTLTSALLAGCGATTGNYCDVAGWVRPSTADVLTLETKRAMLRELEKGEALCGLKP</sequence>
<name>A0ABW9ZGZ7_9HYPH</name>
<keyword evidence="1" id="KW-0732">Signal</keyword>
<organism evidence="2 3">
    <name type="scientific">Pannonibacter tanglangensis</name>
    <dbReference type="NCBI Taxonomy" id="2750084"/>
    <lineage>
        <taxon>Bacteria</taxon>
        <taxon>Pseudomonadati</taxon>
        <taxon>Pseudomonadota</taxon>
        <taxon>Alphaproteobacteria</taxon>
        <taxon>Hyphomicrobiales</taxon>
        <taxon>Stappiaceae</taxon>
        <taxon>Pannonibacter</taxon>
    </lineage>
</organism>
<protein>
    <recommendedName>
        <fullName evidence="4">Lipoprotein</fullName>
    </recommendedName>
</protein>